<gene>
    <name evidence="4" type="ORF">OCV99_11795</name>
</gene>
<keyword evidence="1 4" id="KW-0328">Glycosyltransferase</keyword>
<feature type="domain" description="Glycosyltransferase 2-like" evidence="3">
    <location>
        <begin position="9"/>
        <end position="174"/>
    </location>
</feature>
<accession>A0ABT2RPE1</accession>
<evidence type="ECO:0000313" key="4">
    <source>
        <dbReference type="EMBL" id="MCU6687211.1"/>
    </source>
</evidence>
<name>A0ABT2RPE1_9FIRM</name>
<dbReference type="Gene3D" id="3.90.550.10">
    <property type="entry name" value="Spore Coat Polysaccharide Biosynthesis Protein SpsA, Chain A"/>
    <property type="match status" value="1"/>
</dbReference>
<evidence type="ECO:0000256" key="1">
    <source>
        <dbReference type="ARBA" id="ARBA00022676"/>
    </source>
</evidence>
<dbReference type="Pfam" id="PF00535">
    <property type="entry name" value="Glycos_transf_2"/>
    <property type="match status" value="1"/>
</dbReference>
<protein>
    <submittedName>
        <fullName evidence="4">Glycosyltransferase</fullName>
        <ecNumber evidence="4">2.4.-.-</ecNumber>
    </submittedName>
</protein>
<keyword evidence="2 4" id="KW-0808">Transferase</keyword>
<dbReference type="InterPro" id="IPR029044">
    <property type="entry name" value="Nucleotide-diphossugar_trans"/>
</dbReference>
<dbReference type="PANTHER" id="PTHR22916:SF51">
    <property type="entry name" value="GLYCOSYLTRANSFERASE EPSH-RELATED"/>
    <property type="match status" value="1"/>
</dbReference>
<keyword evidence="5" id="KW-1185">Reference proteome</keyword>
<dbReference type="Proteomes" id="UP001652431">
    <property type="component" value="Unassembled WGS sequence"/>
</dbReference>
<dbReference type="SUPFAM" id="SSF53448">
    <property type="entry name" value="Nucleotide-diphospho-sugar transferases"/>
    <property type="match status" value="1"/>
</dbReference>
<organism evidence="4 5">
    <name type="scientific">Dorea acetigenes</name>
    <dbReference type="NCBI Taxonomy" id="2981787"/>
    <lineage>
        <taxon>Bacteria</taxon>
        <taxon>Bacillati</taxon>
        <taxon>Bacillota</taxon>
        <taxon>Clostridia</taxon>
        <taxon>Lachnospirales</taxon>
        <taxon>Lachnospiraceae</taxon>
        <taxon>Dorea</taxon>
    </lineage>
</organism>
<dbReference type="GO" id="GO:0016757">
    <property type="term" value="F:glycosyltransferase activity"/>
    <property type="evidence" value="ECO:0007669"/>
    <property type="project" value="UniProtKB-KW"/>
</dbReference>
<sequence length="329" mass="38883">MKTIKLTYIVPIYNVEKYLEDCIESIIKQGVESSEIILVDDGSTDGSAAICDRYAEFYMNINVIHKQNGGISSARNIGLKAAQGEYICFVDSDDFFEENFADKFLNICEKYSLDIIRGWYAIYDEETKEYQEHKFPDISYANKVLPGYEFLKRSINEHANEVVPWLGFFKREYLTKHNLLFPEGIAYEEDQLFFLEALICDQKCRIYQSDLEFYAYRKRVGSATKTPTLKQVQDVIYVVEKENMLLKKYSLSSNVKKAVKRYICSSFYQLTSIYGRINIQNRKKTVRMIPFWMKWQCIWNAYDNHQRLKIFLFTFARWLVDTVYKKRGL</sequence>
<dbReference type="RefSeq" id="WP_262575513.1">
    <property type="nucleotide sequence ID" value="NZ_JAOQJU010000015.1"/>
</dbReference>
<dbReference type="EMBL" id="JAOQJU010000015">
    <property type="protein sequence ID" value="MCU6687211.1"/>
    <property type="molecule type" value="Genomic_DNA"/>
</dbReference>
<dbReference type="PANTHER" id="PTHR22916">
    <property type="entry name" value="GLYCOSYLTRANSFERASE"/>
    <property type="match status" value="1"/>
</dbReference>
<dbReference type="CDD" id="cd00761">
    <property type="entry name" value="Glyco_tranf_GTA_type"/>
    <property type="match status" value="1"/>
</dbReference>
<dbReference type="InterPro" id="IPR001173">
    <property type="entry name" value="Glyco_trans_2-like"/>
</dbReference>
<evidence type="ECO:0000256" key="2">
    <source>
        <dbReference type="ARBA" id="ARBA00022679"/>
    </source>
</evidence>
<proteinExistence type="predicted"/>
<reference evidence="4 5" key="1">
    <citation type="journal article" date="2021" name="ISME Commun">
        <title>Automated analysis of genomic sequences facilitates high-throughput and comprehensive description of bacteria.</title>
        <authorList>
            <person name="Hitch T.C.A."/>
        </authorList>
    </citation>
    <scope>NUCLEOTIDE SEQUENCE [LARGE SCALE GENOMIC DNA]</scope>
    <source>
        <strain evidence="4 5">Sanger_03</strain>
    </source>
</reference>
<comment type="caution">
    <text evidence="4">The sequence shown here is derived from an EMBL/GenBank/DDBJ whole genome shotgun (WGS) entry which is preliminary data.</text>
</comment>
<evidence type="ECO:0000259" key="3">
    <source>
        <dbReference type="Pfam" id="PF00535"/>
    </source>
</evidence>
<evidence type="ECO:0000313" key="5">
    <source>
        <dbReference type="Proteomes" id="UP001652431"/>
    </source>
</evidence>
<dbReference type="EC" id="2.4.-.-" evidence="4"/>